<accession>A0A4Q1JZP6</accession>
<evidence type="ECO:0000256" key="1">
    <source>
        <dbReference type="SAM" id="Phobius"/>
    </source>
</evidence>
<sequence>MTYNSTSEIKKDFQIDSDSLEVIRDSVNAVRINTHPDKTNGEFPDENIKELYYKANSAIEYLDGIKSNQSLIVVEKMTDLMKVVTELIPANRQNSLEQNLDSKISFAISTFRSKMFLPKISLTAITAVVTFLFLFPGQIKDNPTLSHFINPTSSFFAIVWFSLLLYSGLFWMMTFNNEEKSKKKLMLLKVDSVQNRIFENFMERHLTDDKFKKDELTHFIYESCMGNRLGELHRSEGLNLITTRLFGSEIITMEIAQNIAELIISRGEKNKVIEKLSINTLSDTYELKNYR</sequence>
<dbReference type="OrthoDB" id="1490621at2"/>
<evidence type="ECO:0000313" key="2">
    <source>
        <dbReference type="EMBL" id="RXR15969.1"/>
    </source>
</evidence>
<feature type="transmembrane region" description="Helical" evidence="1">
    <location>
        <begin position="116"/>
        <end position="135"/>
    </location>
</feature>
<keyword evidence="1" id="KW-0812">Transmembrane</keyword>
<keyword evidence="3" id="KW-1185">Reference proteome</keyword>
<dbReference type="Proteomes" id="UP000290283">
    <property type="component" value="Unassembled WGS sequence"/>
</dbReference>
<proteinExistence type="predicted"/>
<dbReference type="AlphaFoldDB" id="A0A4Q1JZP6"/>
<organism evidence="2 3">
    <name type="scientific">Flavobacterium amnicola</name>
    <dbReference type="NCBI Taxonomy" id="2506422"/>
    <lineage>
        <taxon>Bacteria</taxon>
        <taxon>Pseudomonadati</taxon>
        <taxon>Bacteroidota</taxon>
        <taxon>Flavobacteriia</taxon>
        <taxon>Flavobacteriales</taxon>
        <taxon>Flavobacteriaceae</taxon>
        <taxon>Flavobacterium</taxon>
    </lineage>
</organism>
<name>A0A4Q1JZP6_9FLAO</name>
<comment type="caution">
    <text evidence="2">The sequence shown here is derived from an EMBL/GenBank/DDBJ whole genome shotgun (WGS) entry which is preliminary data.</text>
</comment>
<protein>
    <recommendedName>
        <fullName evidence="4">J domain-containing protein</fullName>
    </recommendedName>
</protein>
<reference evidence="3" key="1">
    <citation type="submission" date="2019-01" db="EMBL/GenBank/DDBJ databases">
        <title>Cytophagaceae bacterium strain CAR-16.</title>
        <authorList>
            <person name="Chen W.-M."/>
        </authorList>
    </citation>
    <scope>NUCLEOTIDE SEQUENCE [LARGE SCALE GENOMIC DNA]</scope>
    <source>
        <strain evidence="3">LLJ-11</strain>
    </source>
</reference>
<feature type="transmembrane region" description="Helical" evidence="1">
    <location>
        <begin position="155"/>
        <end position="175"/>
    </location>
</feature>
<dbReference type="EMBL" id="SBKO01000007">
    <property type="protein sequence ID" value="RXR15969.1"/>
    <property type="molecule type" value="Genomic_DNA"/>
</dbReference>
<evidence type="ECO:0008006" key="4">
    <source>
        <dbReference type="Google" id="ProtNLM"/>
    </source>
</evidence>
<keyword evidence="1" id="KW-0472">Membrane</keyword>
<gene>
    <name evidence="2" type="ORF">EQG63_12070</name>
</gene>
<evidence type="ECO:0000313" key="3">
    <source>
        <dbReference type="Proteomes" id="UP000290283"/>
    </source>
</evidence>
<dbReference type="RefSeq" id="WP_129436636.1">
    <property type="nucleotide sequence ID" value="NZ_SBKO01000007.1"/>
</dbReference>
<keyword evidence="1" id="KW-1133">Transmembrane helix</keyword>